<feature type="transmembrane region" description="Helical" evidence="19">
    <location>
        <begin position="53"/>
        <end position="72"/>
    </location>
</feature>
<feature type="transmembrane region" description="Helical" evidence="19">
    <location>
        <begin position="128"/>
        <end position="150"/>
    </location>
</feature>
<feature type="transmembrane region" description="Helical" evidence="19">
    <location>
        <begin position="78"/>
        <end position="96"/>
    </location>
</feature>
<keyword evidence="9 19" id="KW-0808">Transferase</keyword>
<evidence type="ECO:0000256" key="5">
    <source>
        <dbReference type="ARBA" id="ARBA00013200"/>
    </source>
</evidence>
<evidence type="ECO:0000256" key="11">
    <source>
        <dbReference type="ARBA" id="ARBA00022842"/>
    </source>
</evidence>
<accession>A0A8T8K3L2</accession>
<dbReference type="KEGG" id="meme:HYG87_04750"/>
<evidence type="ECO:0000256" key="19">
    <source>
        <dbReference type="HAMAP-Rule" id="MF_00719"/>
    </source>
</evidence>
<keyword evidence="13 19" id="KW-0472">Membrane</keyword>
<dbReference type="GeneID" id="64820049"/>
<keyword evidence="11 19" id="KW-0460">Magnesium</keyword>
<keyword evidence="21" id="KW-1185">Reference proteome</keyword>
<evidence type="ECO:0000256" key="4">
    <source>
        <dbReference type="ARBA" id="ARBA00010561"/>
    </source>
</evidence>
<dbReference type="EMBL" id="CP058560">
    <property type="protein sequence ID" value="QUH23126.1"/>
    <property type="molecule type" value="Genomic_DNA"/>
</dbReference>
<evidence type="ECO:0000256" key="16">
    <source>
        <dbReference type="ARBA" id="ARBA00032853"/>
    </source>
</evidence>
<evidence type="ECO:0000256" key="6">
    <source>
        <dbReference type="ARBA" id="ARBA00015850"/>
    </source>
</evidence>
<evidence type="ECO:0000256" key="3">
    <source>
        <dbReference type="ARBA" id="ARBA00004663"/>
    </source>
</evidence>
<comment type="similarity">
    <text evidence="4 19">Belongs to the CobS family.</text>
</comment>
<evidence type="ECO:0000256" key="9">
    <source>
        <dbReference type="ARBA" id="ARBA00022679"/>
    </source>
</evidence>
<dbReference type="GO" id="GO:0009236">
    <property type="term" value="P:cobalamin biosynthetic process"/>
    <property type="evidence" value="ECO:0007669"/>
    <property type="project" value="UniProtKB-UniRule"/>
</dbReference>
<dbReference type="NCBIfam" id="TIGR00317">
    <property type="entry name" value="cobS"/>
    <property type="match status" value="1"/>
</dbReference>
<keyword evidence="8 19" id="KW-0169">Cobalamin biosynthesis</keyword>
<comment type="catalytic activity">
    <reaction evidence="18 19">
        <text>alpha-ribazole 5'-phosphate + adenosylcob(III)inamide-GDP = adenosylcob(III)alamin 5'-phosphate + GMP + H(+)</text>
        <dbReference type="Rhea" id="RHEA:23560"/>
        <dbReference type="ChEBI" id="CHEBI:15378"/>
        <dbReference type="ChEBI" id="CHEBI:57918"/>
        <dbReference type="ChEBI" id="CHEBI:58115"/>
        <dbReference type="ChEBI" id="CHEBI:60487"/>
        <dbReference type="ChEBI" id="CHEBI:60493"/>
        <dbReference type="EC" id="2.7.8.26"/>
    </reaction>
</comment>
<evidence type="ECO:0000256" key="13">
    <source>
        <dbReference type="ARBA" id="ARBA00023136"/>
    </source>
</evidence>
<dbReference type="HAMAP" id="MF_00719">
    <property type="entry name" value="CobS"/>
    <property type="match status" value="1"/>
</dbReference>
<sequence length="269" mass="28972">MSTPDKPVKKTPVTDNNLKKTAWYISIAGLLSFSTVIPLNIHTSIKDMARYTWMWPLIGGLIGALVGLVGLVLQNIMLPPLIISTIVYSFALYFTGFHHLDGLIDMGDALMAHGAPERKIEIMRDPRIGTGGISIFFIVAAITVATIASLPGMNLFYALVISEIGAKLGLVSCCTISSPEEQGTGKYFIKAMNPYSMSIIVIISVLIGFLLLGSVGMVGIIFSILAGIYVALMARKHFKNATGDVLGATNEIARMVSLLSMLIAFMWIG</sequence>
<feature type="transmembrane region" description="Helical" evidence="19">
    <location>
        <begin position="199"/>
        <end position="232"/>
    </location>
</feature>
<evidence type="ECO:0000256" key="1">
    <source>
        <dbReference type="ARBA" id="ARBA00001946"/>
    </source>
</evidence>
<dbReference type="PANTHER" id="PTHR34148">
    <property type="entry name" value="ADENOSYLCOBINAMIDE-GDP RIBAZOLETRANSFERASE"/>
    <property type="match status" value="1"/>
</dbReference>
<evidence type="ECO:0000256" key="8">
    <source>
        <dbReference type="ARBA" id="ARBA00022573"/>
    </source>
</evidence>
<evidence type="ECO:0000313" key="20">
    <source>
        <dbReference type="EMBL" id="QUH23126.1"/>
    </source>
</evidence>
<dbReference type="InterPro" id="IPR003805">
    <property type="entry name" value="CobS"/>
</dbReference>
<dbReference type="OrthoDB" id="11748at2157"/>
<keyword evidence="7 19" id="KW-1003">Cell membrane</keyword>
<evidence type="ECO:0000256" key="2">
    <source>
        <dbReference type="ARBA" id="ARBA00004651"/>
    </source>
</evidence>
<evidence type="ECO:0000256" key="18">
    <source>
        <dbReference type="ARBA" id="ARBA00049504"/>
    </source>
</evidence>
<comment type="subcellular location">
    <subcellularLocation>
        <location evidence="2 19">Cell membrane</location>
        <topology evidence="2 19">Multi-pass membrane protein</topology>
    </subcellularLocation>
</comment>
<dbReference type="RefSeq" id="WP_211534073.1">
    <property type="nucleotide sequence ID" value="NZ_CP058560.1"/>
</dbReference>
<comment type="pathway">
    <text evidence="3 19">Cofactor biosynthesis; adenosylcobalamin biosynthesis; adenosylcobalamin from cob(II)yrinate a,c-diamide: step 7/7.</text>
</comment>
<dbReference type="Pfam" id="PF02654">
    <property type="entry name" value="CobS"/>
    <property type="match status" value="1"/>
</dbReference>
<organism evidence="20 21">
    <name type="scientific">Methanobacterium alkalithermotolerans</name>
    <dbReference type="NCBI Taxonomy" id="2731220"/>
    <lineage>
        <taxon>Archaea</taxon>
        <taxon>Methanobacteriati</taxon>
        <taxon>Methanobacteriota</taxon>
        <taxon>Methanomada group</taxon>
        <taxon>Methanobacteria</taxon>
        <taxon>Methanobacteriales</taxon>
        <taxon>Methanobacteriaceae</taxon>
        <taxon>Methanobacterium</taxon>
    </lineage>
</organism>
<comment type="cofactor">
    <cofactor evidence="1 19">
        <name>Mg(2+)</name>
        <dbReference type="ChEBI" id="CHEBI:18420"/>
    </cofactor>
</comment>
<protein>
    <recommendedName>
        <fullName evidence="6 19">Adenosylcobinamide-GDP ribazoletransferase</fullName>
        <ecNumber evidence="5 19">2.7.8.26</ecNumber>
    </recommendedName>
    <alternativeName>
        <fullName evidence="16 19">Cobalamin synthase</fullName>
    </alternativeName>
    <alternativeName>
        <fullName evidence="15 19">Cobalamin-5'-phosphate synthase</fullName>
    </alternativeName>
</protein>
<keyword evidence="12 19" id="KW-1133">Transmembrane helix</keyword>
<keyword evidence="10 19" id="KW-0812">Transmembrane</keyword>
<feature type="transmembrane region" description="Helical" evidence="19">
    <location>
        <begin position="252"/>
        <end position="268"/>
    </location>
</feature>
<feature type="transmembrane region" description="Helical" evidence="19">
    <location>
        <begin position="22"/>
        <end position="41"/>
    </location>
</feature>
<dbReference type="GO" id="GO:0051073">
    <property type="term" value="F:adenosylcobinamide-GDP ribazoletransferase activity"/>
    <property type="evidence" value="ECO:0007669"/>
    <property type="project" value="UniProtKB-UniRule"/>
</dbReference>
<gene>
    <name evidence="19 20" type="primary">cobS</name>
    <name evidence="20" type="ORF">HYG87_04750</name>
</gene>
<comment type="catalytic activity">
    <reaction evidence="17 19">
        <text>alpha-ribazole + adenosylcob(III)inamide-GDP = adenosylcob(III)alamin + GMP + H(+)</text>
        <dbReference type="Rhea" id="RHEA:16049"/>
        <dbReference type="ChEBI" id="CHEBI:10329"/>
        <dbReference type="ChEBI" id="CHEBI:15378"/>
        <dbReference type="ChEBI" id="CHEBI:18408"/>
        <dbReference type="ChEBI" id="CHEBI:58115"/>
        <dbReference type="ChEBI" id="CHEBI:60487"/>
        <dbReference type="EC" id="2.7.8.26"/>
    </reaction>
</comment>
<comment type="function">
    <text evidence="14 19">Joins adenosylcobinamide-GDP and alpha-ribazole to generate adenosylcobalamin (Ado-cobalamin). Also synthesizes adenosylcobalamin 5'-phosphate from adenosylcobinamide-GDP and alpha-ribazole 5'-phosphate.</text>
</comment>
<name>A0A8T8K3L2_9EURY</name>
<evidence type="ECO:0000313" key="21">
    <source>
        <dbReference type="Proteomes" id="UP000681041"/>
    </source>
</evidence>
<evidence type="ECO:0000256" key="10">
    <source>
        <dbReference type="ARBA" id="ARBA00022692"/>
    </source>
</evidence>
<dbReference type="Proteomes" id="UP000681041">
    <property type="component" value="Chromosome"/>
</dbReference>
<dbReference type="GO" id="GO:0008818">
    <property type="term" value="F:cobalamin 5'-phosphate synthase activity"/>
    <property type="evidence" value="ECO:0007669"/>
    <property type="project" value="UniProtKB-UniRule"/>
</dbReference>
<dbReference type="AlphaFoldDB" id="A0A8T8K3L2"/>
<dbReference type="EC" id="2.7.8.26" evidence="5 19"/>
<dbReference type="PANTHER" id="PTHR34148:SF1">
    <property type="entry name" value="ADENOSYLCOBINAMIDE-GDP RIBAZOLETRANSFERASE"/>
    <property type="match status" value="1"/>
</dbReference>
<evidence type="ECO:0000256" key="14">
    <source>
        <dbReference type="ARBA" id="ARBA00025228"/>
    </source>
</evidence>
<evidence type="ECO:0000256" key="17">
    <source>
        <dbReference type="ARBA" id="ARBA00048623"/>
    </source>
</evidence>
<reference evidence="20" key="1">
    <citation type="submission" date="2020-07" db="EMBL/GenBank/DDBJ databases">
        <title>Methanobacterium. sp. MethCan genome.</title>
        <authorList>
            <person name="Postec A."/>
            <person name="Quemeneur M."/>
        </authorList>
    </citation>
    <scope>NUCLEOTIDE SEQUENCE</scope>
    <source>
        <strain evidence="20">MethCAN</strain>
    </source>
</reference>
<evidence type="ECO:0000256" key="7">
    <source>
        <dbReference type="ARBA" id="ARBA00022475"/>
    </source>
</evidence>
<dbReference type="GO" id="GO:0005886">
    <property type="term" value="C:plasma membrane"/>
    <property type="evidence" value="ECO:0007669"/>
    <property type="project" value="UniProtKB-SubCell"/>
</dbReference>
<proteinExistence type="inferred from homology"/>
<evidence type="ECO:0000256" key="15">
    <source>
        <dbReference type="ARBA" id="ARBA00032605"/>
    </source>
</evidence>
<evidence type="ECO:0000256" key="12">
    <source>
        <dbReference type="ARBA" id="ARBA00022989"/>
    </source>
</evidence>